<dbReference type="InterPro" id="IPR002347">
    <property type="entry name" value="SDR_fam"/>
</dbReference>
<dbReference type="InterPro" id="IPR036291">
    <property type="entry name" value="NAD(P)-bd_dom_sf"/>
</dbReference>
<keyword evidence="1" id="KW-0472">Membrane</keyword>
<dbReference type="Pfam" id="PF00106">
    <property type="entry name" value="adh_short"/>
    <property type="match status" value="1"/>
</dbReference>
<dbReference type="EMBL" id="BSYI01000015">
    <property type="protein sequence ID" value="GMG82988.1"/>
    <property type="molecule type" value="Genomic_DNA"/>
</dbReference>
<sequence>MMDSLPYGYTAAVLGATGGLGAALIGHLAQDRRCGRLVGLSRSGRAPAPAEAMAADLTDEASLADAAARLAAGPPLGLVVLATGYLHGPAGGPEKSLRQIGPAAMAHAFAVNATGPALAAKHLLPLLPRRRRAIFAALSARVGSISDNRSGGWYGYRASKAALNQVLRCLAIETARTRPLAVIAGLQPGTVATGLSAPFRGGLGAGAVFAPRDAAGHLLGVLDRLGPAESGRVFDWRGAEVPP</sequence>
<name>A0ABQ6LPW1_9RHOB</name>
<proteinExistence type="predicted"/>
<keyword evidence="1" id="KW-1133">Transmembrane helix</keyword>
<dbReference type="Gene3D" id="3.40.50.720">
    <property type="entry name" value="NAD(P)-binding Rossmann-like Domain"/>
    <property type="match status" value="1"/>
</dbReference>
<dbReference type="Proteomes" id="UP001239909">
    <property type="component" value="Unassembled WGS sequence"/>
</dbReference>
<dbReference type="PANTHER" id="PTHR45458">
    <property type="entry name" value="SHORT-CHAIN DEHYDROGENASE/REDUCTASE SDR"/>
    <property type="match status" value="1"/>
</dbReference>
<evidence type="ECO:0000313" key="2">
    <source>
        <dbReference type="EMBL" id="GMG82988.1"/>
    </source>
</evidence>
<dbReference type="SUPFAM" id="SSF51735">
    <property type="entry name" value="NAD(P)-binding Rossmann-fold domains"/>
    <property type="match status" value="1"/>
</dbReference>
<evidence type="ECO:0000256" key="1">
    <source>
        <dbReference type="SAM" id="Phobius"/>
    </source>
</evidence>
<gene>
    <name evidence="2" type="ORF">LNKW23_22010</name>
</gene>
<dbReference type="InterPro" id="IPR052184">
    <property type="entry name" value="SDR_enzymes"/>
</dbReference>
<accession>A0ABQ6LPW1</accession>
<protein>
    <submittedName>
        <fullName evidence="2">SDR family oxidoreductase</fullName>
    </submittedName>
</protein>
<evidence type="ECO:0000313" key="3">
    <source>
        <dbReference type="Proteomes" id="UP001239909"/>
    </source>
</evidence>
<comment type="caution">
    <text evidence="2">The sequence shown here is derived from an EMBL/GenBank/DDBJ whole genome shotgun (WGS) entry which is preliminary data.</text>
</comment>
<feature type="transmembrane region" description="Helical" evidence="1">
    <location>
        <begin position="6"/>
        <end position="26"/>
    </location>
</feature>
<reference evidence="2 3" key="1">
    <citation type="submission" date="2023-04" db="EMBL/GenBank/DDBJ databases">
        <title>Marinoamorphus aggregata gen. nov., sp. Nov., isolate from tissue of brittle star Ophioplocus japonicus.</title>
        <authorList>
            <person name="Kawano K."/>
            <person name="Sawayama S."/>
            <person name="Nakagawa S."/>
        </authorList>
    </citation>
    <scope>NUCLEOTIDE SEQUENCE [LARGE SCALE GENOMIC DNA]</scope>
    <source>
        <strain evidence="2 3">NKW23</strain>
    </source>
</reference>
<dbReference type="RefSeq" id="WP_285671786.1">
    <property type="nucleotide sequence ID" value="NZ_BSYI01000015.1"/>
</dbReference>
<organism evidence="2 3">
    <name type="scientific">Paralimibaculum aggregatum</name>
    <dbReference type="NCBI Taxonomy" id="3036245"/>
    <lineage>
        <taxon>Bacteria</taxon>
        <taxon>Pseudomonadati</taxon>
        <taxon>Pseudomonadota</taxon>
        <taxon>Alphaproteobacteria</taxon>
        <taxon>Rhodobacterales</taxon>
        <taxon>Paracoccaceae</taxon>
        <taxon>Paralimibaculum</taxon>
    </lineage>
</organism>
<dbReference type="PRINTS" id="PR00081">
    <property type="entry name" value="GDHRDH"/>
</dbReference>
<keyword evidence="1" id="KW-0812">Transmembrane</keyword>
<keyword evidence="3" id="KW-1185">Reference proteome</keyword>
<dbReference type="PANTHER" id="PTHR45458:SF1">
    <property type="entry name" value="SHORT CHAIN DEHYDROGENASE"/>
    <property type="match status" value="1"/>
</dbReference>